<keyword evidence="3" id="KW-0411">Iron-sulfur</keyword>
<dbReference type="InParanoid" id="A0A0D2J8G1"/>
<dbReference type="InterPro" id="IPR017900">
    <property type="entry name" value="4Fe4S_Fe_S_CS"/>
</dbReference>
<dbReference type="AlphaFoldDB" id="A0A0D2J8G1"/>
<dbReference type="InterPro" id="IPR017896">
    <property type="entry name" value="4Fe4S_Fe-S-bd"/>
</dbReference>
<organism evidence="5 6">
    <name type="scientific">Dethiosulfatarculus sandiegensis</name>
    <dbReference type="NCBI Taxonomy" id="1429043"/>
    <lineage>
        <taxon>Bacteria</taxon>
        <taxon>Pseudomonadati</taxon>
        <taxon>Thermodesulfobacteriota</taxon>
        <taxon>Desulfarculia</taxon>
        <taxon>Desulfarculales</taxon>
        <taxon>Desulfarculaceae</taxon>
        <taxon>Dethiosulfatarculus</taxon>
    </lineage>
</organism>
<dbReference type="GO" id="GO:0051536">
    <property type="term" value="F:iron-sulfur cluster binding"/>
    <property type="evidence" value="ECO:0007669"/>
    <property type="project" value="UniProtKB-KW"/>
</dbReference>
<name>A0A0D2J8G1_9BACT</name>
<sequence>MIVDLEKCIGCGTCAKDCPVSAIEIIKKKAYISDNCVECRTCFKVCPKDAVIDEVKEVPGAVFCKVCPVGCQVPPGLTGACGRFANVQGELLRNRDLLTYEEAKQNLPSPMDPAITEPLVTAVGAGGTYPDYVPAPYLVSHKREGVDVVTALTEAPLSYSGVKVKIDTDFDIGPEGSIVRFEGRPVGMVETEEYGSKILAVGGVNRLTGKAGFAAARAVAAIANQKALKLSIKGGAKLEIKVGEAPVINGEKVEKMRVGCGSATVGLFAPLFKKAADEVVVLDHHITSLFTHHAAGRFLGLTPLGIQLKYRLSTPGRYFGNHGSGWGGTDIEHPLDIVSGIDTEKTPIGAKLLITETTGQNAALFELDQNGSFQAIDLTPEAKEAAQSVAQTCEPSRVSAVYAAGVGGSARRGVTSHPLKLTQAVHQGKANLTCGGAPVFVWPGGGITFYVDVEQVQPGSFVWVPTPATVAPIEYTMKLADYEAMGGHIEALKPFNTVEPKAWSLSKS</sequence>
<dbReference type="Gene3D" id="3.30.70.20">
    <property type="match status" value="1"/>
</dbReference>
<dbReference type="RefSeq" id="WP_044351253.1">
    <property type="nucleotide sequence ID" value="NZ_AZAC01000036.1"/>
</dbReference>
<dbReference type="PROSITE" id="PS51379">
    <property type="entry name" value="4FE4S_FER_2"/>
    <property type="match status" value="2"/>
</dbReference>
<accession>A0A0D2J8G1</accession>
<evidence type="ECO:0000256" key="3">
    <source>
        <dbReference type="ARBA" id="ARBA00023014"/>
    </source>
</evidence>
<keyword evidence="6" id="KW-1185">Reference proteome</keyword>
<dbReference type="Pfam" id="PF14697">
    <property type="entry name" value="Fer4_21"/>
    <property type="match status" value="1"/>
</dbReference>
<dbReference type="Proteomes" id="UP000032233">
    <property type="component" value="Unassembled WGS sequence"/>
</dbReference>
<evidence type="ECO:0000313" key="5">
    <source>
        <dbReference type="EMBL" id="KIX11976.1"/>
    </source>
</evidence>
<evidence type="ECO:0000256" key="2">
    <source>
        <dbReference type="ARBA" id="ARBA00023004"/>
    </source>
</evidence>
<dbReference type="STRING" id="1429043.X474_21510"/>
<dbReference type="GO" id="GO:0046872">
    <property type="term" value="F:metal ion binding"/>
    <property type="evidence" value="ECO:0007669"/>
    <property type="project" value="UniProtKB-KW"/>
</dbReference>
<dbReference type="PROSITE" id="PS00198">
    <property type="entry name" value="4FE4S_FER_1"/>
    <property type="match status" value="2"/>
</dbReference>
<evidence type="ECO:0000256" key="1">
    <source>
        <dbReference type="ARBA" id="ARBA00022723"/>
    </source>
</evidence>
<feature type="domain" description="4Fe-4S ferredoxin-type" evidence="4">
    <location>
        <begin position="33"/>
        <end position="57"/>
    </location>
</feature>
<keyword evidence="2" id="KW-0408">Iron</keyword>
<reference evidence="5 6" key="1">
    <citation type="submission" date="2013-11" db="EMBL/GenBank/DDBJ databases">
        <title>Metagenomic analysis of a methanogenic consortium involved in long chain n-alkane degradation.</title>
        <authorList>
            <person name="Davidova I.A."/>
            <person name="Callaghan A.V."/>
            <person name="Wawrik B."/>
            <person name="Pruitt S."/>
            <person name="Marks C."/>
            <person name="Duncan K.E."/>
            <person name="Suflita J.M."/>
        </authorList>
    </citation>
    <scope>NUCLEOTIDE SEQUENCE [LARGE SCALE GENOMIC DNA]</scope>
    <source>
        <strain evidence="5 6">SPR</strain>
    </source>
</reference>
<dbReference type="OrthoDB" id="9794954at2"/>
<comment type="caution">
    <text evidence="5">The sequence shown here is derived from an EMBL/GenBank/DDBJ whole genome shotgun (WGS) entry which is preliminary data.</text>
</comment>
<proteinExistence type="predicted"/>
<evidence type="ECO:0000259" key="4">
    <source>
        <dbReference type="PROSITE" id="PS51379"/>
    </source>
</evidence>
<dbReference type="SUPFAM" id="SSF54862">
    <property type="entry name" value="4Fe-4S ferredoxins"/>
    <property type="match status" value="1"/>
</dbReference>
<protein>
    <submittedName>
        <fullName evidence="5">6-hydroxynicotinate reductase</fullName>
    </submittedName>
</protein>
<dbReference type="EMBL" id="AZAC01000036">
    <property type="protein sequence ID" value="KIX11976.1"/>
    <property type="molecule type" value="Genomic_DNA"/>
</dbReference>
<evidence type="ECO:0000313" key="6">
    <source>
        <dbReference type="Proteomes" id="UP000032233"/>
    </source>
</evidence>
<dbReference type="PATRIC" id="fig|1429043.3.peg.4558"/>
<feature type="domain" description="4Fe-4S ferredoxin-type" evidence="4">
    <location>
        <begin position="1"/>
        <end position="28"/>
    </location>
</feature>
<gene>
    <name evidence="5" type="ORF">X474_21510</name>
</gene>
<keyword evidence="1" id="KW-0479">Metal-binding</keyword>